<dbReference type="Gene3D" id="1.10.630.10">
    <property type="entry name" value="Cytochrome P450"/>
    <property type="match status" value="1"/>
</dbReference>
<dbReference type="GO" id="GO:0016705">
    <property type="term" value="F:oxidoreductase activity, acting on paired donors, with incorporation or reduction of molecular oxygen"/>
    <property type="evidence" value="ECO:0007669"/>
    <property type="project" value="InterPro"/>
</dbReference>
<dbReference type="GO" id="GO:0005506">
    <property type="term" value="F:iron ion binding"/>
    <property type="evidence" value="ECO:0007669"/>
    <property type="project" value="InterPro"/>
</dbReference>
<dbReference type="InterPro" id="IPR036396">
    <property type="entry name" value="Cyt_P450_sf"/>
</dbReference>
<dbReference type="SUPFAM" id="SSF48264">
    <property type="entry name" value="Cytochrome P450"/>
    <property type="match status" value="1"/>
</dbReference>
<keyword evidence="2" id="KW-1185">Reference proteome</keyword>
<protein>
    <recommendedName>
        <fullName evidence="3">Cytochrome P450</fullName>
    </recommendedName>
</protein>
<comment type="caution">
    <text evidence="1">The sequence shown here is derived from an EMBL/GenBank/DDBJ whole genome shotgun (WGS) entry which is preliminary data.</text>
</comment>
<dbReference type="GO" id="GO:0004497">
    <property type="term" value="F:monooxygenase activity"/>
    <property type="evidence" value="ECO:0007669"/>
    <property type="project" value="InterPro"/>
</dbReference>
<reference evidence="1 2" key="1">
    <citation type="submission" date="2017-02" db="EMBL/GenBank/DDBJ databases">
        <title>The new phylogeny of genus Mycobacterium.</title>
        <authorList>
            <person name="Tortoli E."/>
            <person name="Trovato A."/>
            <person name="Cirillo D.M."/>
        </authorList>
    </citation>
    <scope>NUCLEOTIDE SEQUENCE [LARGE SCALE GENOMIC DNA]</scope>
    <source>
        <strain evidence="1 2">DSM 44338</strain>
    </source>
</reference>
<dbReference type="GO" id="GO:0020037">
    <property type="term" value="F:heme binding"/>
    <property type="evidence" value="ECO:0007669"/>
    <property type="project" value="InterPro"/>
</dbReference>
<dbReference type="Proteomes" id="UP000192411">
    <property type="component" value="Unassembled WGS sequence"/>
</dbReference>
<accession>A0A1X0JIU4</accession>
<name>A0A1X0JIU4_9MYCO</name>
<evidence type="ECO:0000313" key="1">
    <source>
        <dbReference type="EMBL" id="ORB62744.1"/>
    </source>
</evidence>
<gene>
    <name evidence="1" type="ORF">BST47_22370</name>
</gene>
<dbReference type="EMBL" id="MVIM01000014">
    <property type="protein sequence ID" value="ORB62744.1"/>
    <property type="molecule type" value="Genomic_DNA"/>
</dbReference>
<dbReference type="STRING" id="75922.BST47_22370"/>
<proteinExistence type="predicted"/>
<evidence type="ECO:0000313" key="2">
    <source>
        <dbReference type="Proteomes" id="UP000192411"/>
    </source>
</evidence>
<organism evidence="1 2">
    <name type="scientific">Mycolicibacterium tusciae</name>
    <dbReference type="NCBI Taxonomy" id="75922"/>
    <lineage>
        <taxon>Bacteria</taxon>
        <taxon>Bacillati</taxon>
        <taxon>Actinomycetota</taxon>
        <taxon>Actinomycetes</taxon>
        <taxon>Mycobacteriales</taxon>
        <taxon>Mycobacteriaceae</taxon>
        <taxon>Mycolicibacterium</taxon>
    </lineage>
</organism>
<evidence type="ECO:0008006" key="3">
    <source>
        <dbReference type="Google" id="ProtNLM"/>
    </source>
</evidence>
<dbReference type="AlphaFoldDB" id="A0A1X0JIU4"/>
<dbReference type="RefSeq" id="WP_207568665.1">
    <property type="nucleotide sequence ID" value="NZ_MVIM01000014.1"/>
</dbReference>
<sequence>MTNSLEEHAQNWDLRHEDFKDKDFLYDVYSVIRQAAPFAYTDTPSRCLGSNLARVEFRIGLGQVLSSLPDYVLAPGAEAAVHGNSLTRGFLTIPVIFTPGEKSI</sequence>